<evidence type="ECO:0000313" key="2">
    <source>
        <dbReference type="Proteomes" id="UP001230685"/>
    </source>
</evidence>
<comment type="caution">
    <text evidence="1">The sequence shown here is derived from an EMBL/GenBank/DDBJ whole genome shotgun (WGS) entry which is preliminary data.</text>
</comment>
<gene>
    <name evidence="1" type="ORF">Q5H91_11075</name>
</gene>
<protein>
    <submittedName>
        <fullName evidence="1">Uncharacterized protein</fullName>
    </submittedName>
</protein>
<organism evidence="1 2">
    <name type="scientific">Sphingomonas aurea</name>
    <dbReference type="NCBI Taxonomy" id="3063994"/>
    <lineage>
        <taxon>Bacteria</taxon>
        <taxon>Pseudomonadati</taxon>
        <taxon>Pseudomonadota</taxon>
        <taxon>Alphaproteobacteria</taxon>
        <taxon>Sphingomonadales</taxon>
        <taxon>Sphingomonadaceae</taxon>
        <taxon>Sphingomonas</taxon>
    </lineage>
</organism>
<reference evidence="1 2" key="1">
    <citation type="submission" date="2023-07" db="EMBL/GenBank/DDBJ databases">
        <authorList>
            <person name="Kim M.K."/>
        </authorList>
    </citation>
    <scope>NUCLEOTIDE SEQUENCE [LARGE SCALE GENOMIC DNA]</scope>
    <source>
        <strain evidence="1 2">KR1UV-12</strain>
    </source>
</reference>
<evidence type="ECO:0000313" key="1">
    <source>
        <dbReference type="EMBL" id="MDP1027758.1"/>
    </source>
</evidence>
<dbReference type="EMBL" id="JAUUDS010000005">
    <property type="protein sequence ID" value="MDP1027758.1"/>
    <property type="molecule type" value="Genomic_DNA"/>
</dbReference>
<proteinExistence type="predicted"/>
<accession>A0ABT9EM89</accession>
<dbReference type="RefSeq" id="WP_305173468.1">
    <property type="nucleotide sequence ID" value="NZ_JAUUDS010000005.1"/>
</dbReference>
<sequence length="57" mass="6716">MGIAHTLGREVIPITQSEADIPFDIRHIRHVRYLPNREGRHGLSDELQQRLEFLRAR</sequence>
<dbReference type="Proteomes" id="UP001230685">
    <property type="component" value="Unassembled WGS sequence"/>
</dbReference>
<name>A0ABT9EM89_9SPHN</name>
<keyword evidence="2" id="KW-1185">Reference proteome</keyword>